<dbReference type="Pfam" id="PF16656">
    <property type="entry name" value="Pur_ac_phosph_N"/>
    <property type="match status" value="1"/>
</dbReference>
<organism evidence="4 5">
    <name type="scientific">Portibacter lacus</name>
    <dbReference type="NCBI Taxonomy" id="1099794"/>
    <lineage>
        <taxon>Bacteria</taxon>
        <taxon>Pseudomonadati</taxon>
        <taxon>Bacteroidota</taxon>
        <taxon>Saprospiria</taxon>
        <taxon>Saprospirales</taxon>
        <taxon>Haliscomenobacteraceae</taxon>
        <taxon>Portibacter</taxon>
    </lineage>
</organism>
<keyword evidence="1" id="KW-0732">Signal</keyword>
<proteinExistence type="predicted"/>
<dbReference type="EMBL" id="BSOH01000006">
    <property type="protein sequence ID" value="GLR16577.1"/>
    <property type="molecule type" value="Genomic_DNA"/>
</dbReference>
<dbReference type="PANTHER" id="PTHR45867">
    <property type="entry name" value="PURPLE ACID PHOSPHATASE"/>
    <property type="match status" value="1"/>
</dbReference>
<dbReference type="SUPFAM" id="SSF49363">
    <property type="entry name" value="Purple acid phosphatase, N-terminal domain"/>
    <property type="match status" value="1"/>
</dbReference>
<dbReference type="InterPro" id="IPR008963">
    <property type="entry name" value="Purple_acid_Pase-like_N"/>
</dbReference>
<dbReference type="InterPro" id="IPR004843">
    <property type="entry name" value="Calcineurin-like_PHP"/>
</dbReference>
<name>A0AA37SML6_9BACT</name>
<dbReference type="InterPro" id="IPR029052">
    <property type="entry name" value="Metallo-depent_PP-like"/>
</dbReference>
<dbReference type="GO" id="GO:0046872">
    <property type="term" value="F:metal ion binding"/>
    <property type="evidence" value="ECO:0007669"/>
    <property type="project" value="InterPro"/>
</dbReference>
<feature type="domain" description="Purple acid phosphatase N-terminal" evidence="3">
    <location>
        <begin position="41"/>
        <end position="142"/>
    </location>
</feature>
<sequence length="518" mass="59469">MKNFLPLFAFLLVLNLGYAQIPKVYKAPVYEKEWNHPTIHPDRIMVNFGAEATSELNITWRTSTDVKQGIVEIAKATAAPKFWRNANTHNAELELFDLKLENEIEVSAHYHSVKIKDLEANTLYAYRVGDGMHWSEWIHVKTANTDPDRFSFIYIGDAQNNVLEVWSRLIRQGFQKAPDAAFMIHAGDLINHANTDLEWEEWFQAGSFIHSMIPSFPVPGNHEYRSIKDGEPRQLSVLWRPQFTLPENGPEGLEETVYYMDYQDLRVIGLNSNEQKEKQMIWLEDVLKNNSNKWTVVTFHHPLFSASSSRDNDEWREMLKPILDKYQVDLALQGHDHAYSRGRTTPLEENIPTGVNAKDLTGTVYVVSVSGGKMYSLRPNAWEGWDADRDRAAENTQLFQVLTVDGNILKYESYTATGDLYDAFEVIKNIKGPNSFVELKGQAISGRYFDNTIAYPDQLPADIEKNLISKHEGFFVTRVAYQEKENDVVYKVRISNGETKYDMIIDLKGNVVTKEEVE</sequence>
<dbReference type="Gene3D" id="3.60.21.10">
    <property type="match status" value="1"/>
</dbReference>
<dbReference type="SUPFAM" id="SSF56300">
    <property type="entry name" value="Metallo-dependent phosphatases"/>
    <property type="match status" value="1"/>
</dbReference>
<dbReference type="Proteomes" id="UP001156666">
    <property type="component" value="Unassembled WGS sequence"/>
</dbReference>
<reference evidence="4" key="2">
    <citation type="submission" date="2023-01" db="EMBL/GenBank/DDBJ databases">
        <title>Draft genome sequence of Portibacter lacus strain NBRC 108769.</title>
        <authorList>
            <person name="Sun Q."/>
            <person name="Mori K."/>
        </authorList>
    </citation>
    <scope>NUCLEOTIDE SEQUENCE</scope>
    <source>
        <strain evidence="4">NBRC 108769</strain>
    </source>
</reference>
<reference evidence="4" key="1">
    <citation type="journal article" date="2014" name="Int. J. Syst. Evol. Microbiol.">
        <title>Complete genome sequence of Corynebacterium casei LMG S-19264T (=DSM 44701T), isolated from a smear-ripened cheese.</title>
        <authorList>
            <consortium name="US DOE Joint Genome Institute (JGI-PGF)"/>
            <person name="Walter F."/>
            <person name="Albersmeier A."/>
            <person name="Kalinowski J."/>
            <person name="Ruckert C."/>
        </authorList>
    </citation>
    <scope>NUCLEOTIDE SEQUENCE</scope>
    <source>
        <strain evidence="4">NBRC 108769</strain>
    </source>
</reference>
<evidence type="ECO:0000313" key="4">
    <source>
        <dbReference type="EMBL" id="GLR16577.1"/>
    </source>
</evidence>
<comment type="caution">
    <text evidence="4">The sequence shown here is derived from an EMBL/GenBank/DDBJ whole genome shotgun (WGS) entry which is preliminary data.</text>
</comment>
<feature type="domain" description="Calcineurin-like phosphoesterase" evidence="2">
    <location>
        <begin position="154"/>
        <end position="339"/>
    </location>
</feature>
<dbReference type="Pfam" id="PF00149">
    <property type="entry name" value="Metallophos"/>
    <property type="match status" value="1"/>
</dbReference>
<keyword evidence="5" id="KW-1185">Reference proteome</keyword>
<dbReference type="InterPro" id="IPR015914">
    <property type="entry name" value="PAPs_N"/>
</dbReference>
<evidence type="ECO:0000313" key="5">
    <source>
        <dbReference type="Proteomes" id="UP001156666"/>
    </source>
</evidence>
<evidence type="ECO:0000256" key="1">
    <source>
        <dbReference type="ARBA" id="ARBA00022729"/>
    </source>
</evidence>
<dbReference type="Gene3D" id="2.60.40.380">
    <property type="entry name" value="Purple acid phosphatase-like, N-terminal"/>
    <property type="match status" value="1"/>
</dbReference>
<protein>
    <submittedName>
        <fullName evidence="4">Phosphoesterase</fullName>
    </submittedName>
</protein>
<accession>A0AA37SML6</accession>
<dbReference type="GO" id="GO:0003993">
    <property type="term" value="F:acid phosphatase activity"/>
    <property type="evidence" value="ECO:0007669"/>
    <property type="project" value="InterPro"/>
</dbReference>
<dbReference type="PANTHER" id="PTHR45867:SF3">
    <property type="entry name" value="ACID PHOSPHATASE TYPE 7"/>
    <property type="match status" value="1"/>
</dbReference>
<evidence type="ECO:0000259" key="2">
    <source>
        <dbReference type="Pfam" id="PF00149"/>
    </source>
</evidence>
<gene>
    <name evidence="4" type="ORF">GCM10007940_11920</name>
</gene>
<dbReference type="AlphaFoldDB" id="A0AA37SML6"/>
<dbReference type="RefSeq" id="WP_235295325.1">
    <property type="nucleotide sequence ID" value="NZ_BSOH01000006.1"/>
</dbReference>
<evidence type="ECO:0000259" key="3">
    <source>
        <dbReference type="Pfam" id="PF16656"/>
    </source>
</evidence>